<dbReference type="AlphaFoldDB" id="A0A167HM71"/>
<dbReference type="EMBL" id="KV417318">
    <property type="protein sequence ID" value="KZO91779.1"/>
    <property type="molecule type" value="Genomic_DNA"/>
</dbReference>
<gene>
    <name evidence="2" type="ORF">CALVIDRAFT_601991</name>
</gene>
<feature type="region of interest" description="Disordered" evidence="1">
    <location>
        <begin position="195"/>
        <end position="248"/>
    </location>
</feature>
<feature type="compositionally biased region" description="Basic residues" evidence="1">
    <location>
        <begin position="209"/>
        <end position="222"/>
    </location>
</feature>
<proteinExistence type="predicted"/>
<evidence type="ECO:0000313" key="2">
    <source>
        <dbReference type="EMBL" id="KZO91779.1"/>
    </source>
</evidence>
<accession>A0A167HM71</accession>
<protein>
    <submittedName>
        <fullName evidence="2">Uncharacterized protein</fullName>
    </submittedName>
</protein>
<sequence length="330" mass="37566">MPANRTSRRIQAASSATGRPTCCGFRLESAHDIILLLEACERFPESFPMLSHRINGEQYRSLICHGNVFVFEQQVGLARWTDCRRWMENQPMGLWLVYPEAVKVPKTNSYRQRINVHPDNPNRYVRPNLHAEIDGLVKRTVTVGVSATQACPRQRTLSIIVFVDPAREHELHPLEEHPDVVPTWPAHEGLLSKYQFKDDAPLESSTQTMRRRTRRHRHHRPKPAAPSFATPSLSPVRSLSEASSLSPVTPFPSLPPSYPMVAPWSQGRQCHTTLSLPPRYIQLAPLRWPMVDPMSARRTSLPPIHQVVGALMKPEDGEAHWPVESQCRVY</sequence>
<dbReference type="GO" id="GO:0003677">
    <property type="term" value="F:DNA binding"/>
    <property type="evidence" value="ECO:0007669"/>
    <property type="project" value="TreeGrafter"/>
</dbReference>
<evidence type="ECO:0000313" key="3">
    <source>
        <dbReference type="Proteomes" id="UP000076738"/>
    </source>
</evidence>
<reference evidence="2 3" key="1">
    <citation type="journal article" date="2016" name="Mol. Biol. Evol.">
        <title>Comparative Genomics of Early-Diverging Mushroom-Forming Fungi Provides Insights into the Origins of Lignocellulose Decay Capabilities.</title>
        <authorList>
            <person name="Nagy L.G."/>
            <person name="Riley R."/>
            <person name="Tritt A."/>
            <person name="Adam C."/>
            <person name="Daum C."/>
            <person name="Floudas D."/>
            <person name="Sun H."/>
            <person name="Yadav J.S."/>
            <person name="Pangilinan J."/>
            <person name="Larsson K.H."/>
            <person name="Matsuura K."/>
            <person name="Barry K."/>
            <person name="Labutti K."/>
            <person name="Kuo R."/>
            <person name="Ohm R.A."/>
            <person name="Bhattacharya S.S."/>
            <person name="Shirouzu T."/>
            <person name="Yoshinaga Y."/>
            <person name="Martin F.M."/>
            <person name="Grigoriev I.V."/>
            <person name="Hibbett D.S."/>
        </authorList>
    </citation>
    <scope>NUCLEOTIDE SEQUENCE [LARGE SCALE GENOMIC DNA]</scope>
    <source>
        <strain evidence="2 3">TUFC12733</strain>
    </source>
</reference>
<organism evidence="2 3">
    <name type="scientific">Calocera viscosa (strain TUFC12733)</name>
    <dbReference type="NCBI Taxonomy" id="1330018"/>
    <lineage>
        <taxon>Eukaryota</taxon>
        <taxon>Fungi</taxon>
        <taxon>Dikarya</taxon>
        <taxon>Basidiomycota</taxon>
        <taxon>Agaricomycotina</taxon>
        <taxon>Dacrymycetes</taxon>
        <taxon>Dacrymycetales</taxon>
        <taxon>Dacrymycetaceae</taxon>
        <taxon>Calocera</taxon>
    </lineage>
</organism>
<name>A0A167HM71_CALVF</name>
<evidence type="ECO:0000256" key="1">
    <source>
        <dbReference type="SAM" id="MobiDB-lite"/>
    </source>
</evidence>
<feature type="compositionally biased region" description="Polar residues" evidence="1">
    <location>
        <begin position="229"/>
        <end position="247"/>
    </location>
</feature>
<dbReference type="Pfam" id="PF09729">
    <property type="entry name" value="Gti1_Pac2"/>
    <property type="match status" value="1"/>
</dbReference>
<dbReference type="InterPro" id="IPR018608">
    <property type="entry name" value="Gti1/Pac2"/>
</dbReference>
<dbReference type="PANTHER" id="PTHR28027:SF1">
    <property type="entry name" value="CAMP INDEPENDENT REGULATORY PROTEIN (AFU_ORTHOLOGUE AFUA_3G09640)"/>
    <property type="match status" value="1"/>
</dbReference>
<dbReference type="OrthoDB" id="10424865at2759"/>
<dbReference type="Proteomes" id="UP000076738">
    <property type="component" value="Unassembled WGS sequence"/>
</dbReference>
<keyword evidence="3" id="KW-1185">Reference proteome</keyword>
<dbReference type="PANTHER" id="PTHR28027">
    <property type="entry name" value="TRANSCRIPTIONAL REGULATOR MIT1"/>
    <property type="match status" value="1"/>
</dbReference>